<keyword evidence="3" id="KW-0808">Transferase</keyword>
<dbReference type="CDD" id="cd14014">
    <property type="entry name" value="STKc_PknB_like"/>
    <property type="match status" value="1"/>
</dbReference>
<evidence type="ECO:0000313" key="11">
    <source>
        <dbReference type="Proteomes" id="UP000662747"/>
    </source>
</evidence>
<name>A0ABX7NUY1_9BACT</name>
<dbReference type="PROSITE" id="PS00107">
    <property type="entry name" value="PROTEIN_KINASE_ATP"/>
    <property type="match status" value="1"/>
</dbReference>
<protein>
    <recommendedName>
        <fullName evidence="2">non-specific serine/threonine protein kinase</fullName>
        <ecNumber evidence="2">2.7.11.1</ecNumber>
    </recommendedName>
</protein>
<feature type="domain" description="Protein kinase" evidence="9">
    <location>
        <begin position="30"/>
        <end position="296"/>
    </location>
</feature>
<evidence type="ECO:0000256" key="6">
    <source>
        <dbReference type="ARBA" id="ARBA00022840"/>
    </source>
</evidence>
<dbReference type="PANTHER" id="PTHR43671">
    <property type="entry name" value="SERINE/THREONINE-PROTEIN KINASE NEK"/>
    <property type="match status" value="1"/>
</dbReference>
<feature type="binding site" evidence="7">
    <location>
        <position position="57"/>
    </location>
    <ligand>
        <name>ATP</name>
        <dbReference type="ChEBI" id="CHEBI:30616"/>
    </ligand>
</feature>
<dbReference type="InterPro" id="IPR000719">
    <property type="entry name" value="Prot_kinase_dom"/>
</dbReference>
<dbReference type="EMBL" id="CP071090">
    <property type="protein sequence ID" value="QSQ21199.1"/>
    <property type="molecule type" value="Genomic_DNA"/>
</dbReference>
<dbReference type="EC" id="2.7.11.1" evidence="2"/>
<evidence type="ECO:0000256" key="3">
    <source>
        <dbReference type="ARBA" id="ARBA00022679"/>
    </source>
</evidence>
<evidence type="ECO:0000256" key="2">
    <source>
        <dbReference type="ARBA" id="ARBA00012513"/>
    </source>
</evidence>
<evidence type="ECO:0000256" key="4">
    <source>
        <dbReference type="ARBA" id="ARBA00022741"/>
    </source>
</evidence>
<evidence type="ECO:0000259" key="9">
    <source>
        <dbReference type="PROSITE" id="PS50011"/>
    </source>
</evidence>
<dbReference type="Proteomes" id="UP000662747">
    <property type="component" value="Chromosome"/>
</dbReference>
<evidence type="ECO:0000256" key="7">
    <source>
        <dbReference type="PROSITE-ProRule" id="PRU10141"/>
    </source>
</evidence>
<gene>
    <name evidence="10" type="ORF">JY651_39360</name>
</gene>
<reference evidence="10 11" key="1">
    <citation type="submission" date="2021-02" db="EMBL/GenBank/DDBJ databases">
        <title>De Novo genome assembly of isolated myxobacteria.</title>
        <authorList>
            <person name="Stevens D.C."/>
        </authorList>
    </citation>
    <scope>NUCLEOTIDE SEQUENCE [LARGE SCALE GENOMIC DNA]</scope>
    <source>
        <strain evidence="11">SCPEA02</strain>
    </source>
</reference>
<feature type="region of interest" description="Disordered" evidence="8">
    <location>
        <begin position="369"/>
        <end position="415"/>
    </location>
</feature>
<dbReference type="GO" id="GO:0016301">
    <property type="term" value="F:kinase activity"/>
    <property type="evidence" value="ECO:0007669"/>
    <property type="project" value="UniProtKB-KW"/>
</dbReference>
<keyword evidence="5 10" id="KW-0418">Kinase</keyword>
<dbReference type="SMART" id="SM00220">
    <property type="entry name" value="S_TKc"/>
    <property type="match status" value="1"/>
</dbReference>
<feature type="compositionally biased region" description="Polar residues" evidence="8">
    <location>
        <begin position="502"/>
        <end position="515"/>
    </location>
</feature>
<evidence type="ECO:0000313" key="10">
    <source>
        <dbReference type="EMBL" id="QSQ21199.1"/>
    </source>
</evidence>
<dbReference type="PANTHER" id="PTHR43671:SF13">
    <property type="entry name" value="SERINE_THREONINE-PROTEIN KINASE NEK2"/>
    <property type="match status" value="1"/>
</dbReference>
<accession>A0ABX7NUY1</accession>
<proteinExistence type="inferred from homology"/>
<organism evidence="10 11">
    <name type="scientific">Pyxidicoccus parkwayensis</name>
    <dbReference type="NCBI Taxonomy" id="2813578"/>
    <lineage>
        <taxon>Bacteria</taxon>
        <taxon>Pseudomonadati</taxon>
        <taxon>Myxococcota</taxon>
        <taxon>Myxococcia</taxon>
        <taxon>Myxococcales</taxon>
        <taxon>Cystobacterineae</taxon>
        <taxon>Myxococcaceae</taxon>
        <taxon>Pyxidicoccus</taxon>
    </lineage>
</organism>
<dbReference type="PROSITE" id="PS50011">
    <property type="entry name" value="PROTEIN_KINASE_DOM"/>
    <property type="match status" value="1"/>
</dbReference>
<keyword evidence="11" id="KW-1185">Reference proteome</keyword>
<keyword evidence="4 7" id="KW-0547">Nucleotide-binding</keyword>
<dbReference type="InterPro" id="IPR050660">
    <property type="entry name" value="NEK_Ser/Thr_kinase"/>
</dbReference>
<dbReference type="InterPro" id="IPR017441">
    <property type="entry name" value="Protein_kinase_ATP_BS"/>
</dbReference>
<comment type="similarity">
    <text evidence="1">Belongs to the protein kinase superfamily. NEK Ser/Thr protein kinase family. NIMA subfamily.</text>
</comment>
<dbReference type="Pfam" id="PF00069">
    <property type="entry name" value="Pkinase"/>
    <property type="match status" value="1"/>
</dbReference>
<evidence type="ECO:0000256" key="1">
    <source>
        <dbReference type="ARBA" id="ARBA00010886"/>
    </source>
</evidence>
<evidence type="ECO:0000256" key="8">
    <source>
        <dbReference type="SAM" id="MobiDB-lite"/>
    </source>
</evidence>
<sequence length="676" mass="72596">MPGEPPGNFMHPRDRVQSLEPATGDDVGGYVLKALLGQGGFGTVYLAERGGQRYALKLLPLAGLRDWGERELLMLARVKHPNVVRLLGYWHWPDQAPCFLVVIMEYVEGRRLDVWAETENPTAHAVLLRILGVARALRALHEGKALHRDVKEANILVREADGEAVLVDLGVGTHEDTSRVTGGSLPPGTRAYLSPEAWRFHREHGKAPDAHYRSTPADDVYALGVVLYWLLTGTKPFHMVEGNDGSMVRSGPLVSARARNGRVPEELSTLCMRLLEEGPEQRPGAASLVAQVEELLTRDLPEWHAPLCDFHDAHNVTTRPGPDADEEVVWLNEVREDFRPRRGRRWPRPVEHESTTPAPEAVPAQLMEAQASASGMPDSVAEASLPASTVSGRPDSVAEEPLPASTVGLEPRDSDSHRATWRTAALGVLLAVSCAALLSAHLGGWWMHSFADEEGEPAPGWKVAPPVPPPESSGAAVPHGAVSTPAAIALPTMPSEEPAPVKTQNPAGDAQQPTSPVRGRGSAGKTLQAAAAACALLGCTGAQVRERPSPEPCPPGAAETMKQLGINVGDKMGWSFGGSGNRVLTVREGWTSVEIVGADFGDIPNGSIASGRLILGDRVYGRMTQVRFRDTGRTVPVCMELLDGGSERGLELEPGSAPTNLRVFSVGYIRAVRSFE</sequence>
<feature type="region of interest" description="Disordered" evidence="8">
    <location>
        <begin position="492"/>
        <end position="524"/>
    </location>
</feature>
<dbReference type="RefSeq" id="WP_206722778.1">
    <property type="nucleotide sequence ID" value="NZ_CP071090.1"/>
</dbReference>
<keyword evidence="6 7" id="KW-0067">ATP-binding</keyword>
<dbReference type="InterPro" id="IPR011009">
    <property type="entry name" value="Kinase-like_dom_sf"/>
</dbReference>
<dbReference type="Gene3D" id="1.10.510.10">
    <property type="entry name" value="Transferase(Phosphotransferase) domain 1"/>
    <property type="match status" value="1"/>
</dbReference>
<dbReference type="SUPFAM" id="SSF56112">
    <property type="entry name" value="Protein kinase-like (PK-like)"/>
    <property type="match status" value="1"/>
</dbReference>
<evidence type="ECO:0000256" key="5">
    <source>
        <dbReference type="ARBA" id="ARBA00022777"/>
    </source>
</evidence>